<protein>
    <submittedName>
        <fullName evidence="10">5436_t:CDS:1</fullName>
    </submittedName>
</protein>
<dbReference type="InterPro" id="IPR036259">
    <property type="entry name" value="MFS_trans_sf"/>
</dbReference>
<gene>
    <name evidence="10" type="ORF">FWILDA_LOCUS2328</name>
</gene>
<feature type="transmembrane region" description="Helical" evidence="8">
    <location>
        <begin position="369"/>
        <end position="386"/>
    </location>
</feature>
<dbReference type="NCBIfam" id="TIGR00711">
    <property type="entry name" value="efflux_EmrB"/>
    <property type="match status" value="1"/>
</dbReference>
<dbReference type="InterPro" id="IPR011701">
    <property type="entry name" value="MFS"/>
</dbReference>
<dbReference type="OrthoDB" id="10021397at2759"/>
<dbReference type="GO" id="GO:0022857">
    <property type="term" value="F:transmembrane transporter activity"/>
    <property type="evidence" value="ECO:0007669"/>
    <property type="project" value="InterPro"/>
</dbReference>
<proteinExistence type="inferred from homology"/>
<dbReference type="Gene3D" id="1.20.1250.20">
    <property type="entry name" value="MFS general substrate transporter like domains"/>
    <property type="match status" value="1"/>
</dbReference>
<keyword evidence="7 8" id="KW-0472">Membrane</keyword>
<dbReference type="Gene3D" id="1.20.1720.10">
    <property type="entry name" value="Multidrug resistance protein D"/>
    <property type="match status" value="1"/>
</dbReference>
<keyword evidence="4" id="KW-1003">Cell membrane</keyword>
<comment type="caution">
    <text evidence="10">The sequence shown here is derived from an EMBL/GenBank/DDBJ whole genome shotgun (WGS) entry which is preliminary data.</text>
</comment>
<feature type="transmembrane region" description="Helical" evidence="8">
    <location>
        <begin position="160"/>
        <end position="181"/>
    </location>
</feature>
<evidence type="ECO:0000256" key="5">
    <source>
        <dbReference type="ARBA" id="ARBA00022692"/>
    </source>
</evidence>
<comment type="similarity">
    <text evidence="2">Belongs to the major facilitator superfamily.</text>
</comment>
<dbReference type="FunFam" id="1.20.1720.10:FF:000013">
    <property type="entry name" value="Related to multidrug resistance proteins"/>
    <property type="match status" value="1"/>
</dbReference>
<feature type="transmembrane region" description="Helical" evidence="8">
    <location>
        <begin position="456"/>
        <end position="478"/>
    </location>
</feature>
<accession>A0A9W4WJ92</accession>
<feature type="transmembrane region" description="Helical" evidence="8">
    <location>
        <begin position="104"/>
        <end position="123"/>
    </location>
</feature>
<feature type="domain" description="Major facilitator superfamily (MFS) profile" evidence="9">
    <location>
        <begin position="70"/>
        <end position="555"/>
    </location>
</feature>
<evidence type="ECO:0000259" key="9">
    <source>
        <dbReference type="PROSITE" id="PS50850"/>
    </source>
</evidence>
<feature type="transmembrane region" description="Helical" evidence="8">
    <location>
        <begin position="398"/>
        <end position="417"/>
    </location>
</feature>
<comment type="subcellular location">
    <subcellularLocation>
        <location evidence="1">Cell membrane</location>
        <topology evidence="1">Multi-pass membrane protein</topology>
    </subcellularLocation>
</comment>
<evidence type="ECO:0000313" key="11">
    <source>
        <dbReference type="Proteomes" id="UP001153678"/>
    </source>
</evidence>
<dbReference type="CDD" id="cd17502">
    <property type="entry name" value="MFS_Azr1_MDR_like"/>
    <property type="match status" value="1"/>
</dbReference>
<dbReference type="Proteomes" id="UP001153678">
    <property type="component" value="Unassembled WGS sequence"/>
</dbReference>
<keyword evidence="3" id="KW-0813">Transport</keyword>
<keyword evidence="11" id="KW-1185">Reference proteome</keyword>
<feature type="transmembrane region" description="Helical" evidence="8">
    <location>
        <begin position="135"/>
        <end position="154"/>
    </location>
</feature>
<feature type="transmembrane region" description="Helical" evidence="8">
    <location>
        <begin position="259"/>
        <end position="280"/>
    </location>
</feature>
<evidence type="ECO:0000313" key="10">
    <source>
        <dbReference type="EMBL" id="CAI2165954.1"/>
    </source>
</evidence>
<dbReference type="AlphaFoldDB" id="A0A9W4WJ92"/>
<dbReference type="PANTHER" id="PTHR23501:SF191">
    <property type="entry name" value="VACUOLAR BASIC AMINO ACID TRANSPORTER 4"/>
    <property type="match status" value="1"/>
</dbReference>
<feature type="transmembrane region" description="Helical" evidence="8">
    <location>
        <begin position="223"/>
        <end position="243"/>
    </location>
</feature>
<evidence type="ECO:0000256" key="8">
    <source>
        <dbReference type="SAM" id="Phobius"/>
    </source>
</evidence>
<dbReference type="PRINTS" id="PR01036">
    <property type="entry name" value="TCRTETB"/>
</dbReference>
<keyword evidence="6 8" id="KW-1133">Transmembrane helix</keyword>
<dbReference type="InterPro" id="IPR004638">
    <property type="entry name" value="EmrB-like"/>
</dbReference>
<evidence type="ECO:0000256" key="4">
    <source>
        <dbReference type="ARBA" id="ARBA00022475"/>
    </source>
</evidence>
<feature type="transmembrane region" description="Helical" evidence="8">
    <location>
        <begin position="329"/>
        <end position="349"/>
    </location>
</feature>
<name>A0A9W4WJ92_9GLOM</name>
<evidence type="ECO:0000256" key="2">
    <source>
        <dbReference type="ARBA" id="ARBA00008335"/>
    </source>
</evidence>
<evidence type="ECO:0000256" key="3">
    <source>
        <dbReference type="ARBA" id="ARBA00022448"/>
    </source>
</evidence>
<feature type="transmembrane region" description="Helical" evidence="8">
    <location>
        <begin position="423"/>
        <end position="444"/>
    </location>
</feature>
<feature type="transmembrane region" description="Helical" evidence="8">
    <location>
        <begin position="286"/>
        <end position="309"/>
    </location>
</feature>
<dbReference type="Pfam" id="PF07690">
    <property type="entry name" value="MFS_1"/>
    <property type="match status" value="1"/>
</dbReference>
<feature type="transmembrane region" description="Helical" evidence="8">
    <location>
        <begin position="522"/>
        <end position="550"/>
    </location>
</feature>
<feature type="transmembrane region" description="Helical" evidence="8">
    <location>
        <begin position="67"/>
        <end position="92"/>
    </location>
</feature>
<sequence>MSSDIQTTEVHSLSNTNSTTCVDKRVDNYPNEKIDPEAQIIVKIEDALNVEALKNGQATVQLSKIELIMVMIGLSLGVFLAALDTTIVSTALPKIASEFNSLDQISWVATSYLLTTTALQPTYGKFSDIFGRKITFLFAITIFEIGSLLCGLAPNMVSLIIFRAIAGLGGGGIISLVIVIITDIVSFQDRGKYQGMIGAVFGIASVVGPLLGGAFTDHLTWRWAFYINIPLGAITIVAIIFLLRIPRPKGSLIQKIKRIDYLGTIVMTFTIIAFLLPLSWGGNEYAWNSPVIIVLLIVGCGGIFLFALVEVKFANEPVSPPHLFKSVNIVGTFGTNFFQGMAFFGLIYYIPVYFQVIKGDSATASGLELIPYILGVVLASIIAGQFMSRTDIASYRTISILGGVMIAVGSGLLTLWNENTGRGVQIAYMIIAGIGVGVILQSTMLCGQQIVDNKDVAVITSLLSFFRTIGAVFGIAMIGTTFKNVLAHNLDKLSLPADINLVVRQSALAVHELPDDMRIPVIAAYVNALSSAYMVLVPMGALCALSAMFIGNHKPIISEKETVVVFE</sequence>
<dbReference type="InterPro" id="IPR020846">
    <property type="entry name" value="MFS_dom"/>
</dbReference>
<evidence type="ECO:0000256" key="7">
    <source>
        <dbReference type="ARBA" id="ARBA00023136"/>
    </source>
</evidence>
<keyword evidence="5 8" id="KW-0812">Transmembrane</keyword>
<evidence type="ECO:0000256" key="1">
    <source>
        <dbReference type="ARBA" id="ARBA00004651"/>
    </source>
</evidence>
<dbReference type="SUPFAM" id="SSF103473">
    <property type="entry name" value="MFS general substrate transporter"/>
    <property type="match status" value="1"/>
</dbReference>
<evidence type="ECO:0000256" key="6">
    <source>
        <dbReference type="ARBA" id="ARBA00022989"/>
    </source>
</evidence>
<dbReference type="PROSITE" id="PS50850">
    <property type="entry name" value="MFS"/>
    <property type="match status" value="1"/>
</dbReference>
<reference evidence="10" key="1">
    <citation type="submission" date="2022-08" db="EMBL/GenBank/DDBJ databases">
        <authorList>
            <person name="Kallberg Y."/>
            <person name="Tangrot J."/>
            <person name="Rosling A."/>
        </authorList>
    </citation>
    <scope>NUCLEOTIDE SEQUENCE</scope>
    <source>
        <strain evidence="10">Wild A</strain>
    </source>
</reference>
<dbReference type="GO" id="GO:0005886">
    <property type="term" value="C:plasma membrane"/>
    <property type="evidence" value="ECO:0007669"/>
    <property type="project" value="UniProtKB-SubCell"/>
</dbReference>
<organism evidence="10 11">
    <name type="scientific">Funneliformis geosporum</name>
    <dbReference type="NCBI Taxonomy" id="1117311"/>
    <lineage>
        <taxon>Eukaryota</taxon>
        <taxon>Fungi</taxon>
        <taxon>Fungi incertae sedis</taxon>
        <taxon>Mucoromycota</taxon>
        <taxon>Glomeromycotina</taxon>
        <taxon>Glomeromycetes</taxon>
        <taxon>Glomerales</taxon>
        <taxon>Glomeraceae</taxon>
        <taxon>Funneliformis</taxon>
    </lineage>
</organism>
<dbReference type="PANTHER" id="PTHR23501">
    <property type="entry name" value="MAJOR FACILITATOR SUPERFAMILY"/>
    <property type="match status" value="1"/>
</dbReference>
<dbReference type="EMBL" id="CAMKVN010000260">
    <property type="protein sequence ID" value="CAI2165954.1"/>
    <property type="molecule type" value="Genomic_DNA"/>
</dbReference>
<feature type="transmembrane region" description="Helical" evidence="8">
    <location>
        <begin position="193"/>
        <end position="211"/>
    </location>
</feature>